<evidence type="ECO:0000256" key="1">
    <source>
        <dbReference type="SAM" id="Phobius"/>
    </source>
</evidence>
<evidence type="ECO:0000313" key="3">
    <source>
        <dbReference type="Proteomes" id="UP000635828"/>
    </source>
</evidence>
<organism evidence="2 3">
    <name type="scientific">Anaerostipes hominis</name>
    <name type="common">ex Liu et al. 2021</name>
    <dbReference type="NCBI Taxonomy" id="2763018"/>
    <lineage>
        <taxon>Bacteria</taxon>
        <taxon>Bacillati</taxon>
        <taxon>Bacillota</taxon>
        <taxon>Clostridia</taxon>
        <taxon>Lachnospirales</taxon>
        <taxon>Lachnospiraceae</taxon>
        <taxon>Anaerostipes</taxon>
    </lineage>
</organism>
<keyword evidence="1" id="KW-1133">Transmembrane helix</keyword>
<gene>
    <name evidence="2" type="ORF">H8S22_16015</name>
</gene>
<feature type="transmembrane region" description="Helical" evidence="1">
    <location>
        <begin position="202"/>
        <end position="222"/>
    </location>
</feature>
<accession>A0ABR7FV09</accession>
<protein>
    <recommendedName>
        <fullName evidence="4">Permease</fullName>
    </recommendedName>
</protein>
<evidence type="ECO:0000313" key="2">
    <source>
        <dbReference type="EMBL" id="MBC5679014.1"/>
    </source>
</evidence>
<feature type="transmembrane region" description="Helical" evidence="1">
    <location>
        <begin position="378"/>
        <end position="399"/>
    </location>
</feature>
<feature type="transmembrane region" description="Helical" evidence="1">
    <location>
        <begin position="112"/>
        <end position="129"/>
    </location>
</feature>
<dbReference type="RefSeq" id="WP_024727482.1">
    <property type="nucleotide sequence ID" value="NZ_JACOOS010000027.1"/>
</dbReference>
<dbReference type="EMBL" id="JACOOS010000027">
    <property type="protein sequence ID" value="MBC5679014.1"/>
    <property type="molecule type" value="Genomic_DNA"/>
</dbReference>
<keyword evidence="1" id="KW-0812">Transmembrane</keyword>
<evidence type="ECO:0008006" key="4">
    <source>
        <dbReference type="Google" id="ProtNLM"/>
    </source>
</evidence>
<name>A0ABR7FV09_9FIRM</name>
<sequence>MALKRKEGMEQPYIPAGIFKIRLPFIHYRWELSECLQAILMCATCLGAIPILEQVLGVPYEIAWSMVILNGFLYNLHTLLGDPVVPGWITPALPLITAFLTQSQQGPERIKTLIALQIVVGLIFLSMGLSGMAGKIIGLIPNAIKAGILLGAGFSAIMGEFQTGGRFGLYPITVGIGSLIAYFLLFSLLFRRTKEKSKFWHTIGNFGMLPAIIIAVIIGPLSGELPAPNFVLGSIIKIPDIGTIFQTLSPFGIGFPSIQTFISVIPTAIAVYIIAFGDFVSSEQLIREADEIRTDEKIDFNSNRSNVISALRNLVEGFFCPYVVLSGPLWAAVTAAISERYKEGRESMDSIYSGVGTFRWMTFICVALVPVASFVQPILPAALSLTLIVQGYVCCKIGLSMIGTDMERGIAGVMAAILAIKGASWGLCIGIIVYILVNGNFKNPVLEENSPDAIEETD</sequence>
<proteinExistence type="predicted"/>
<feature type="transmembrane region" description="Helical" evidence="1">
    <location>
        <begin position="169"/>
        <end position="190"/>
    </location>
</feature>
<reference evidence="2 3" key="1">
    <citation type="submission" date="2020-08" db="EMBL/GenBank/DDBJ databases">
        <title>Genome public.</title>
        <authorList>
            <person name="Liu C."/>
            <person name="Sun Q."/>
        </authorList>
    </citation>
    <scope>NUCLEOTIDE SEQUENCE [LARGE SCALE GENOMIC DNA]</scope>
    <source>
        <strain evidence="2 3">NSJ-7</strain>
    </source>
</reference>
<comment type="caution">
    <text evidence="2">The sequence shown here is derived from an EMBL/GenBank/DDBJ whole genome shotgun (WGS) entry which is preliminary data.</text>
</comment>
<feature type="transmembrane region" description="Helical" evidence="1">
    <location>
        <begin position="258"/>
        <end position="277"/>
    </location>
</feature>
<feature type="transmembrane region" description="Helical" evidence="1">
    <location>
        <begin position="350"/>
        <end position="372"/>
    </location>
</feature>
<feature type="transmembrane region" description="Helical" evidence="1">
    <location>
        <begin position="136"/>
        <end position="157"/>
    </location>
</feature>
<keyword evidence="1" id="KW-0472">Membrane</keyword>
<dbReference type="Proteomes" id="UP000635828">
    <property type="component" value="Unassembled WGS sequence"/>
</dbReference>
<feature type="transmembrane region" description="Helical" evidence="1">
    <location>
        <begin position="411"/>
        <end position="437"/>
    </location>
</feature>
<keyword evidence="3" id="KW-1185">Reference proteome</keyword>